<dbReference type="Proteomes" id="UP000319908">
    <property type="component" value="Unassembled WGS sequence"/>
</dbReference>
<dbReference type="EMBL" id="SJPU01000001">
    <property type="protein sequence ID" value="TWU18769.1"/>
    <property type="molecule type" value="Genomic_DNA"/>
</dbReference>
<protein>
    <recommendedName>
        <fullName evidence="4">Methane oxygenase PmoA</fullName>
    </recommendedName>
</protein>
<keyword evidence="3" id="KW-1185">Reference proteome</keyword>
<evidence type="ECO:0008006" key="4">
    <source>
        <dbReference type="Google" id="ProtNLM"/>
    </source>
</evidence>
<proteinExistence type="predicted"/>
<dbReference type="AlphaFoldDB" id="A0A5C6C7P5"/>
<feature type="signal peptide" evidence="1">
    <location>
        <begin position="1"/>
        <end position="23"/>
    </location>
</feature>
<feature type="chain" id="PRO_5023027345" description="Methane oxygenase PmoA" evidence="1">
    <location>
        <begin position="24"/>
        <end position="331"/>
    </location>
</feature>
<dbReference type="InterPro" id="IPR029475">
    <property type="entry name" value="DUF6807"/>
</dbReference>
<evidence type="ECO:0000313" key="2">
    <source>
        <dbReference type="EMBL" id="TWU18769.1"/>
    </source>
</evidence>
<gene>
    <name evidence="2" type="ORF">Poly21_09350</name>
</gene>
<reference evidence="2 3" key="1">
    <citation type="journal article" date="2020" name="Antonie Van Leeuwenhoek">
        <title>Rhodopirellula heiligendammensis sp. nov., Rhodopirellula pilleata sp. nov., and Rhodopirellula solitaria sp. nov. isolated from natural or artificial marine surfaces in Northern Germany and California, USA, and emended description of the genus Rhodopirellula.</title>
        <authorList>
            <person name="Kallscheuer N."/>
            <person name="Wiegand S."/>
            <person name="Jogler M."/>
            <person name="Boedeker C."/>
            <person name="Peeters S.H."/>
            <person name="Rast P."/>
            <person name="Heuer A."/>
            <person name="Jetten M.S.M."/>
            <person name="Rohde M."/>
            <person name="Jogler C."/>
        </authorList>
    </citation>
    <scope>NUCLEOTIDE SEQUENCE [LARGE SCALE GENOMIC DNA]</scope>
    <source>
        <strain evidence="2 3">Poly21</strain>
    </source>
</reference>
<accession>A0A5C6C7P5</accession>
<sequence>MQQIVFAATALAMLLGMHWQVRADGFSISCEESQVTIEYDGNLVTRYHYRDTDARKPYFWPVLGPKGKSMTRAFPMEIIDGEQHDHPHHRGVWFGHQGVGGADTWLEAASKNLKDEKQEEFLASLGTIAHTAFTEISANADRAVICSTNDYLDSAGKQLMADERSIVFHMSNGQLLLDFDIRLLGKYGNIELQDMKDAGLNVRVPTSLSLTDGKGHIINSVGDRDGDTWSKPAVWVDYHGPVDGEHLGVAFLNHPSSFRHPTRWHVRDYGLFTANAFGQHSLDESADSGAFTLKDGENVLLRHRIIFHEGDDNTAKIAEAYKAYAASKPQL</sequence>
<organism evidence="2 3">
    <name type="scientific">Allorhodopirellula heiligendammensis</name>
    <dbReference type="NCBI Taxonomy" id="2714739"/>
    <lineage>
        <taxon>Bacteria</taxon>
        <taxon>Pseudomonadati</taxon>
        <taxon>Planctomycetota</taxon>
        <taxon>Planctomycetia</taxon>
        <taxon>Pirellulales</taxon>
        <taxon>Pirellulaceae</taxon>
        <taxon>Allorhodopirellula</taxon>
    </lineage>
</organism>
<dbReference type="Pfam" id="PF14100">
    <property type="entry name" value="DUF6807"/>
    <property type="match status" value="1"/>
</dbReference>
<keyword evidence="1" id="KW-0732">Signal</keyword>
<comment type="caution">
    <text evidence="2">The sequence shown here is derived from an EMBL/GenBank/DDBJ whole genome shotgun (WGS) entry which is preliminary data.</text>
</comment>
<name>A0A5C6C7P5_9BACT</name>
<evidence type="ECO:0000313" key="3">
    <source>
        <dbReference type="Proteomes" id="UP000319908"/>
    </source>
</evidence>
<evidence type="ECO:0000256" key="1">
    <source>
        <dbReference type="SAM" id="SignalP"/>
    </source>
</evidence>